<feature type="region of interest" description="Disordered" evidence="1">
    <location>
        <begin position="529"/>
        <end position="705"/>
    </location>
</feature>
<feature type="compositionally biased region" description="Basic and acidic residues" evidence="1">
    <location>
        <begin position="224"/>
        <end position="243"/>
    </location>
</feature>
<feature type="compositionally biased region" description="Polar residues" evidence="1">
    <location>
        <begin position="182"/>
        <end position="193"/>
    </location>
</feature>
<name>J4H1F9_9APHY</name>
<feature type="compositionally biased region" description="Basic and acidic residues" evidence="1">
    <location>
        <begin position="332"/>
        <end position="342"/>
    </location>
</feature>
<feature type="region of interest" description="Disordered" evidence="1">
    <location>
        <begin position="13"/>
        <end position="40"/>
    </location>
</feature>
<feature type="compositionally biased region" description="Polar residues" evidence="1">
    <location>
        <begin position="13"/>
        <end position="26"/>
    </location>
</feature>
<feature type="compositionally biased region" description="Low complexity" evidence="1">
    <location>
        <begin position="479"/>
        <end position="513"/>
    </location>
</feature>
<dbReference type="Proteomes" id="UP000006352">
    <property type="component" value="Unassembled WGS sequence"/>
</dbReference>
<feature type="compositionally biased region" description="Low complexity" evidence="1">
    <location>
        <begin position="359"/>
        <end position="391"/>
    </location>
</feature>
<feature type="compositionally biased region" description="Pro residues" evidence="1">
    <location>
        <begin position="247"/>
        <end position="272"/>
    </location>
</feature>
<feature type="compositionally biased region" description="Low complexity" evidence="1">
    <location>
        <begin position="595"/>
        <end position="606"/>
    </location>
</feature>
<feature type="compositionally biased region" description="Low complexity" evidence="1">
    <location>
        <begin position="304"/>
        <end position="331"/>
    </location>
</feature>
<dbReference type="InParanoid" id="J4H1F9"/>
<feature type="compositionally biased region" description="Low complexity" evidence="1">
    <location>
        <begin position="675"/>
        <end position="688"/>
    </location>
</feature>
<feature type="compositionally biased region" description="Low complexity" evidence="1">
    <location>
        <begin position="273"/>
        <end position="282"/>
    </location>
</feature>
<dbReference type="AlphaFoldDB" id="J4H1F9"/>
<dbReference type="STRING" id="599839.J4H1F9"/>
<feature type="compositionally biased region" description="Basic and acidic residues" evidence="1">
    <location>
        <begin position="161"/>
        <end position="181"/>
    </location>
</feature>
<feature type="compositionally biased region" description="Low complexity" evidence="1">
    <location>
        <begin position="533"/>
        <end position="553"/>
    </location>
</feature>
<sequence>MSWVAPQQYQQWSSASMGRSNPSQAWSGGWPQAAPAPYPGPPPIPAGVNAQAWTSGQWQYNPMFHGQVSGAQATFQAWAPHPSWGQQAAIAQAQAQAAANYNPYKRIPNPGGPEYWNTKLQDNGLGLENMHIRDDTPKKTQDNGVVHTPWVWVPRELCKSPDRRDSSELHDGQGGSDKQDQRSQTSDPLPESQTRSHERSASTTDAYHPTRTREYNGIYGSSSSHRDSLVGRPAAQDKSDSRRSVVPRPPSIPKADPPPVPSMPVVPKPPSIPKVNPSSVPSMPERNVVPDRVVPTSAPAGMTSFSSYSQQQQLQRQQQTQSQSQHQQQRQQSREVSPRQRTDSQQQARDSRTSPNHPPFSSASSAAAASTSRPPVSSASASAAASEAFSSRQDLHTTFSLSIIRTPGHYSSGSTTSTPTRRMSSDDTPSTPTSRRTSSVDAHLSLSSTPTRRSSTDDAGRTPSRQPVSPHSHGPIYGPPSSNTPSRSNSLSRRQSSAPATSSSATSGSLSAPSLSFLTNFSEEPAGLLSPLVAPSQSDSGSSPGSRAVSRSQTFPTFPGTPFEAIPEDRAVSQPRTPRPPERDRDPNATPYVNPRSPTRSSHTSPDAAPRQISRSSTYPSMGPSSTSPYKSSTSSQSPPAPSRSRASSPARVSRASHNPLPQPPVPTAYPLGTASTASSAAASVPASAPQPQPQPSSPRKIRKGFWNRRGDHLTMERNGQFIVYAPRQLANPQELNDYPSPVDGFMDHRGNKLRYDPHVPELPDSLPLHGEPPRRPYQDVSGSRPSSAVFEAHRGLRQFVQYVYV</sequence>
<accession>J4H1F9</accession>
<feature type="compositionally biased region" description="Low complexity" evidence="1">
    <location>
        <begin position="624"/>
        <end position="657"/>
    </location>
</feature>
<evidence type="ECO:0000256" key="1">
    <source>
        <dbReference type="SAM" id="MobiDB-lite"/>
    </source>
</evidence>
<dbReference type="EMBL" id="HE796951">
    <property type="protein sequence ID" value="CCL99794.1"/>
    <property type="molecule type" value="Genomic_DNA"/>
</dbReference>
<feature type="region of interest" description="Disordered" evidence="1">
    <location>
        <begin position="764"/>
        <end position="786"/>
    </location>
</feature>
<evidence type="ECO:0000313" key="2">
    <source>
        <dbReference type="EMBL" id="CCL99794.1"/>
    </source>
</evidence>
<keyword evidence="3" id="KW-1185">Reference proteome</keyword>
<dbReference type="OrthoDB" id="3255291at2759"/>
<dbReference type="HOGENOM" id="CLU_395959_0_0_1"/>
<feature type="region of interest" description="Disordered" evidence="1">
    <location>
        <begin position="161"/>
        <end position="513"/>
    </location>
</feature>
<feature type="compositionally biased region" description="Low complexity" evidence="1">
    <location>
        <begin position="406"/>
        <end position="453"/>
    </location>
</feature>
<reference evidence="2 3" key="1">
    <citation type="journal article" date="2012" name="Appl. Environ. Microbiol.">
        <title>Short-read sequencing for genomic analysis of the brown rot fungus Fibroporia radiculosa.</title>
        <authorList>
            <person name="Tang J.D."/>
            <person name="Perkins A.D."/>
            <person name="Sonstegard T.S."/>
            <person name="Schroeder S.G."/>
            <person name="Burgess S.C."/>
            <person name="Diehl S.V."/>
        </authorList>
    </citation>
    <scope>NUCLEOTIDE SEQUENCE [LARGE SCALE GENOMIC DNA]</scope>
    <source>
        <strain evidence="2 3">TFFH 294</strain>
    </source>
</reference>
<protein>
    <submittedName>
        <fullName evidence="2">Uncharacterized protein</fullName>
    </submittedName>
</protein>
<dbReference type="RefSeq" id="XP_012179077.1">
    <property type="nucleotide sequence ID" value="XM_012323687.1"/>
</dbReference>
<organism evidence="2 3">
    <name type="scientific">Fibroporia radiculosa</name>
    <dbReference type="NCBI Taxonomy" id="599839"/>
    <lineage>
        <taxon>Eukaryota</taxon>
        <taxon>Fungi</taxon>
        <taxon>Dikarya</taxon>
        <taxon>Basidiomycota</taxon>
        <taxon>Agaricomycotina</taxon>
        <taxon>Agaricomycetes</taxon>
        <taxon>Polyporales</taxon>
        <taxon>Fibroporiaceae</taxon>
        <taxon>Fibroporia</taxon>
    </lineage>
</organism>
<proteinExistence type="predicted"/>
<gene>
    <name evidence="2" type="ORF">FIBRA_01816</name>
</gene>
<evidence type="ECO:0000313" key="3">
    <source>
        <dbReference type="Proteomes" id="UP000006352"/>
    </source>
</evidence>
<dbReference type="GeneID" id="24094705"/>